<dbReference type="InterPro" id="IPR009000">
    <property type="entry name" value="Transl_B-barrel_sf"/>
</dbReference>
<dbReference type="PROSITE" id="PS50860">
    <property type="entry name" value="AA_TRNA_LIGASE_II_ALA"/>
    <property type="match status" value="1"/>
</dbReference>
<dbReference type="Gene3D" id="3.30.980.10">
    <property type="entry name" value="Threonyl-trna Synthetase, Chain A, domain 2"/>
    <property type="match status" value="1"/>
</dbReference>
<dbReference type="GO" id="GO:0006419">
    <property type="term" value="P:alanyl-tRNA aminoacylation"/>
    <property type="evidence" value="ECO:0007669"/>
    <property type="project" value="UniProtKB-UniRule"/>
</dbReference>
<dbReference type="InterPro" id="IPR018165">
    <property type="entry name" value="Ala-tRNA-synth_IIc_core"/>
</dbReference>
<dbReference type="Pfam" id="PF02272">
    <property type="entry name" value="DHHA1"/>
    <property type="match status" value="1"/>
</dbReference>
<proteinExistence type="inferred from homology"/>
<feature type="binding site" evidence="11">
    <location>
        <position position="667"/>
    </location>
    <ligand>
        <name>Zn(2+)</name>
        <dbReference type="ChEBI" id="CHEBI:29105"/>
    </ligand>
</feature>
<dbReference type="CDD" id="cd00673">
    <property type="entry name" value="AlaRS_core"/>
    <property type="match status" value="1"/>
</dbReference>
<feature type="domain" description="Alanyl-transfer RNA synthetases family profile" evidence="12">
    <location>
        <begin position="1"/>
        <end position="710"/>
    </location>
</feature>
<dbReference type="SUPFAM" id="SSF50447">
    <property type="entry name" value="Translation proteins"/>
    <property type="match status" value="1"/>
</dbReference>
<evidence type="ECO:0000256" key="10">
    <source>
        <dbReference type="ARBA" id="ARBA00023146"/>
    </source>
</evidence>
<keyword evidence="11" id="KW-0963">Cytoplasm</keyword>
<name>A0A1P8WD82_9PLAN</name>
<dbReference type="NCBIfam" id="TIGR00344">
    <property type="entry name" value="alaS"/>
    <property type="match status" value="1"/>
</dbReference>
<dbReference type="RefSeq" id="WP_077023677.1">
    <property type="nucleotide sequence ID" value="NZ_CP017641.1"/>
</dbReference>
<comment type="subcellular location">
    <subcellularLocation>
        <location evidence="11">Cytoplasm</location>
    </subcellularLocation>
</comment>
<evidence type="ECO:0000256" key="3">
    <source>
        <dbReference type="ARBA" id="ARBA00022598"/>
    </source>
</evidence>
<dbReference type="OrthoDB" id="9803884at2"/>
<comment type="similarity">
    <text evidence="1 11">Belongs to the class-II aminoacyl-tRNA synthetase family.</text>
</comment>
<dbReference type="Gene3D" id="2.40.30.130">
    <property type="match status" value="1"/>
</dbReference>
<dbReference type="InterPro" id="IPR045864">
    <property type="entry name" value="aa-tRNA-synth_II/BPL/LPL"/>
</dbReference>
<dbReference type="PRINTS" id="PR00980">
    <property type="entry name" value="TRNASYNTHALA"/>
</dbReference>
<evidence type="ECO:0000259" key="12">
    <source>
        <dbReference type="PROSITE" id="PS50860"/>
    </source>
</evidence>
<dbReference type="InterPro" id="IPR003156">
    <property type="entry name" value="DHHA1_dom"/>
</dbReference>
<evidence type="ECO:0000256" key="7">
    <source>
        <dbReference type="ARBA" id="ARBA00022840"/>
    </source>
</evidence>
<dbReference type="FunFam" id="2.40.30.130:FF:000001">
    <property type="entry name" value="Alanine--tRNA ligase"/>
    <property type="match status" value="1"/>
</dbReference>
<dbReference type="STRING" id="1891926.Fuma_01611"/>
<keyword evidence="5 11" id="KW-0547">Nucleotide-binding</keyword>
<accession>A0A1P8WD82</accession>
<comment type="catalytic activity">
    <reaction evidence="11">
        <text>tRNA(Ala) + L-alanine + ATP = L-alanyl-tRNA(Ala) + AMP + diphosphate</text>
        <dbReference type="Rhea" id="RHEA:12540"/>
        <dbReference type="Rhea" id="RHEA-COMP:9657"/>
        <dbReference type="Rhea" id="RHEA-COMP:9923"/>
        <dbReference type="ChEBI" id="CHEBI:30616"/>
        <dbReference type="ChEBI" id="CHEBI:33019"/>
        <dbReference type="ChEBI" id="CHEBI:57972"/>
        <dbReference type="ChEBI" id="CHEBI:78442"/>
        <dbReference type="ChEBI" id="CHEBI:78497"/>
        <dbReference type="ChEBI" id="CHEBI:456215"/>
        <dbReference type="EC" id="6.1.1.7"/>
    </reaction>
</comment>
<gene>
    <name evidence="11 13" type="primary">alaS</name>
    <name evidence="13" type="ORF">Fuma_01611</name>
</gene>
<evidence type="ECO:0000256" key="1">
    <source>
        <dbReference type="ARBA" id="ARBA00008226"/>
    </source>
</evidence>
<dbReference type="SUPFAM" id="SSF55681">
    <property type="entry name" value="Class II aaRS and biotin synthetases"/>
    <property type="match status" value="1"/>
</dbReference>
<dbReference type="InterPro" id="IPR002318">
    <property type="entry name" value="Ala-tRNA-lgiase_IIc"/>
</dbReference>
<dbReference type="InterPro" id="IPR018162">
    <property type="entry name" value="Ala-tRNA-ligase_IIc_anticod-bd"/>
</dbReference>
<dbReference type="InterPro" id="IPR018163">
    <property type="entry name" value="Thr/Ala-tRNA-synth_IIc_edit"/>
</dbReference>
<dbReference type="Gene3D" id="6.10.250.550">
    <property type="match status" value="1"/>
</dbReference>
<evidence type="ECO:0000256" key="11">
    <source>
        <dbReference type="HAMAP-Rule" id="MF_00036"/>
    </source>
</evidence>
<dbReference type="GO" id="GO:0004813">
    <property type="term" value="F:alanine-tRNA ligase activity"/>
    <property type="evidence" value="ECO:0007669"/>
    <property type="project" value="UniProtKB-UniRule"/>
</dbReference>
<dbReference type="EC" id="6.1.1.7" evidence="11"/>
<evidence type="ECO:0000256" key="5">
    <source>
        <dbReference type="ARBA" id="ARBA00022741"/>
    </source>
</evidence>
<keyword evidence="10 11" id="KW-0030">Aminoacyl-tRNA synthetase</keyword>
<evidence type="ECO:0000313" key="14">
    <source>
        <dbReference type="Proteomes" id="UP000187735"/>
    </source>
</evidence>
<evidence type="ECO:0000256" key="8">
    <source>
        <dbReference type="ARBA" id="ARBA00022884"/>
    </source>
</evidence>
<dbReference type="InterPro" id="IPR050058">
    <property type="entry name" value="Ala-tRNA_ligase"/>
</dbReference>
<dbReference type="GO" id="GO:0005524">
    <property type="term" value="F:ATP binding"/>
    <property type="evidence" value="ECO:0007669"/>
    <property type="project" value="UniProtKB-UniRule"/>
</dbReference>
<dbReference type="PANTHER" id="PTHR11777:SF9">
    <property type="entry name" value="ALANINE--TRNA LIGASE, CYTOPLASMIC"/>
    <property type="match status" value="1"/>
</dbReference>
<evidence type="ECO:0000313" key="13">
    <source>
        <dbReference type="EMBL" id="APZ92010.1"/>
    </source>
</evidence>
<dbReference type="Proteomes" id="UP000187735">
    <property type="component" value="Chromosome"/>
</dbReference>
<keyword evidence="8 11" id="KW-0694">RNA-binding</keyword>
<evidence type="ECO:0000256" key="6">
    <source>
        <dbReference type="ARBA" id="ARBA00022833"/>
    </source>
</evidence>
<evidence type="ECO:0000256" key="4">
    <source>
        <dbReference type="ARBA" id="ARBA00022723"/>
    </source>
</evidence>
<dbReference type="Pfam" id="PF07973">
    <property type="entry name" value="tRNA_SAD"/>
    <property type="match status" value="1"/>
</dbReference>
<comment type="domain">
    <text evidence="11">Consists of three domains; the N-terminal catalytic domain, the editing domain and the C-terminal C-Ala domain. The editing domain removes incorrectly charged amino acids, while the C-Ala domain, along with tRNA(Ala), serves as a bridge to cooperatively bring together the editing and aminoacylation centers thus stimulating deacylation of misacylated tRNAs.</text>
</comment>
<feature type="binding site" evidence="11">
    <location>
        <position position="569"/>
    </location>
    <ligand>
        <name>Zn(2+)</name>
        <dbReference type="ChEBI" id="CHEBI:29105"/>
    </ligand>
</feature>
<reference evidence="13 14" key="1">
    <citation type="journal article" date="2016" name="Front. Microbiol.">
        <title>Fuerstia marisgermanicae gen. nov., sp. nov., an Unusual Member of the Phylum Planctomycetes from the German Wadden Sea.</title>
        <authorList>
            <person name="Kohn T."/>
            <person name="Heuer A."/>
            <person name="Jogler M."/>
            <person name="Vollmers J."/>
            <person name="Boedeker C."/>
            <person name="Bunk B."/>
            <person name="Rast P."/>
            <person name="Borchert D."/>
            <person name="Glockner I."/>
            <person name="Freese H.M."/>
            <person name="Klenk H.P."/>
            <person name="Overmann J."/>
            <person name="Kaster A.K."/>
            <person name="Rohde M."/>
            <person name="Wiegand S."/>
            <person name="Jogler C."/>
        </authorList>
    </citation>
    <scope>NUCLEOTIDE SEQUENCE [LARGE SCALE GENOMIC DNA]</scope>
    <source>
        <strain evidence="13 14">NH11</strain>
    </source>
</reference>
<evidence type="ECO:0000256" key="2">
    <source>
        <dbReference type="ARBA" id="ARBA00022555"/>
    </source>
</evidence>
<keyword evidence="4 11" id="KW-0479">Metal-binding</keyword>
<dbReference type="InterPro" id="IPR018164">
    <property type="entry name" value="Ala-tRNA-synth_IIc_N"/>
</dbReference>
<sequence>MKTDELREKYLSFFETKGCLRRPSDVLVPRDDPTVLFTPAGMNQFKNEFMGIGKLEFTAATTCQKCLRTGDISNVGVTPYHHTFFEMLGNFSFGDYFKREAIHWAWEFLTDAKWLGLDKDRLTVSVYKGKWGFDEEAFNIWKDEIGLPADRIACLEEDENYWPASAPSEGPDGVCGPCSEIFYHPPGVDGDVEIWNLVFTQFNRVGDPPDNLRPLPSKNIDTGMGLERTAAVLQGVSNISNFENDVLKPLCVAAGDVVGVKYEFAAPQGRAIRRIADHVRAATFAMHEGVMPDREKENYVIRQLVRRALLEGYLLGRKDPFLYEIVPAVVDVMQGAYPEIGKTVESVQNSLKEEESQFLGTIERGLSRFDRFAEAAKSAGSKSISGDDAFTLHTEDGFLIELTEAIAADRGLTVDMPAFKERMGVHEEISRGGKTVSVMAAGPLDLLRKEHGDTEFVGYEEATCDSRIIGLIVDKKSVDSVPAGFKGAIGIVLDKTPFYGESGGQVGDSGWLKSDGVEVEITDSQKHQQTLFVLEGRLRKGQLAVGDTVTAEVDTERRSAIRRAHSATHILHHALHRTVGENATQRGSKVEADALRFDFAHKQALSPDEIRQVEDIINSQIVGGSEVNTELLPMKEARERGAMALFGEKYPDKVRVVTMGDFSVELCGGTHLTNTGQVGLCRITSEEPVAKGVRRITAVTGPKALQKGRETDELVIQLQRMLKATKESELPARVEALQTQLKDLNRQLAELSKASVADAVGEVVAAAEEVGGVKIVAQKLEGVPREALRDFVDQLRDNHSPIAVLLAAEIDGKVALIAAVSKSLVKEKGMNAGAAVKAAAQVAGGGGGGRPDMAEAGAKLVDKIDEAIVAGADVFRQQLG</sequence>
<feature type="binding site" evidence="11">
    <location>
        <position position="671"/>
    </location>
    <ligand>
        <name>Zn(2+)</name>
        <dbReference type="ChEBI" id="CHEBI:29105"/>
    </ligand>
</feature>
<dbReference type="FunFam" id="3.30.54.20:FF:000001">
    <property type="entry name" value="Alanine--tRNA ligase"/>
    <property type="match status" value="1"/>
</dbReference>
<dbReference type="GO" id="GO:0002161">
    <property type="term" value="F:aminoacyl-tRNA deacylase activity"/>
    <property type="evidence" value="ECO:0007669"/>
    <property type="project" value="TreeGrafter"/>
</dbReference>
<dbReference type="AlphaFoldDB" id="A0A1P8WD82"/>
<keyword evidence="6 11" id="KW-0862">Zinc</keyword>
<dbReference type="Gene3D" id="3.30.930.10">
    <property type="entry name" value="Bira Bifunctional Protein, Domain 2"/>
    <property type="match status" value="1"/>
</dbReference>
<dbReference type="KEGG" id="fmr:Fuma_01611"/>
<dbReference type="GO" id="GO:0008270">
    <property type="term" value="F:zinc ion binding"/>
    <property type="evidence" value="ECO:0007669"/>
    <property type="project" value="UniProtKB-UniRule"/>
</dbReference>
<dbReference type="SUPFAM" id="SSF55186">
    <property type="entry name" value="ThrRS/AlaRS common domain"/>
    <property type="match status" value="1"/>
</dbReference>
<dbReference type="EMBL" id="CP017641">
    <property type="protein sequence ID" value="APZ92010.1"/>
    <property type="molecule type" value="Genomic_DNA"/>
</dbReference>
<evidence type="ECO:0000256" key="9">
    <source>
        <dbReference type="ARBA" id="ARBA00022917"/>
    </source>
</evidence>
<keyword evidence="2 11" id="KW-0820">tRNA-binding</keyword>
<organism evidence="13 14">
    <name type="scientific">Fuerstiella marisgermanici</name>
    <dbReference type="NCBI Taxonomy" id="1891926"/>
    <lineage>
        <taxon>Bacteria</taxon>
        <taxon>Pseudomonadati</taxon>
        <taxon>Planctomycetota</taxon>
        <taxon>Planctomycetia</taxon>
        <taxon>Planctomycetales</taxon>
        <taxon>Planctomycetaceae</taxon>
        <taxon>Fuerstiella</taxon>
    </lineage>
</organism>
<dbReference type="InterPro" id="IPR012947">
    <property type="entry name" value="tRNA_SAD"/>
</dbReference>
<dbReference type="Gene3D" id="3.10.310.40">
    <property type="match status" value="1"/>
</dbReference>
<keyword evidence="3 11" id="KW-0436">Ligase</keyword>
<dbReference type="SUPFAM" id="SSF101353">
    <property type="entry name" value="Putative anticodon-binding domain of alanyl-tRNA synthetase (AlaRS)"/>
    <property type="match status" value="1"/>
</dbReference>
<dbReference type="FunFam" id="3.30.980.10:FF:000004">
    <property type="entry name" value="Alanine--tRNA ligase, cytoplasmic"/>
    <property type="match status" value="1"/>
</dbReference>
<dbReference type="PANTHER" id="PTHR11777">
    <property type="entry name" value="ALANYL-TRNA SYNTHETASE"/>
    <property type="match status" value="1"/>
</dbReference>
<protein>
    <recommendedName>
        <fullName evidence="11">Alanine--tRNA ligase</fullName>
        <ecNumber evidence="11">6.1.1.7</ecNumber>
    </recommendedName>
    <alternativeName>
        <fullName evidence="11">Alanyl-tRNA synthetase</fullName>
        <shortName evidence="11">AlaRS</shortName>
    </alternativeName>
</protein>
<dbReference type="GO" id="GO:0005829">
    <property type="term" value="C:cytosol"/>
    <property type="evidence" value="ECO:0007669"/>
    <property type="project" value="TreeGrafter"/>
</dbReference>
<keyword evidence="9 11" id="KW-0648">Protein biosynthesis</keyword>
<dbReference type="Gene3D" id="3.30.54.20">
    <property type="match status" value="1"/>
</dbReference>
<dbReference type="Pfam" id="PF01411">
    <property type="entry name" value="tRNA-synt_2c"/>
    <property type="match status" value="1"/>
</dbReference>
<dbReference type="FunFam" id="3.10.310.40:FF:000001">
    <property type="entry name" value="Alanine--tRNA ligase"/>
    <property type="match status" value="1"/>
</dbReference>
<comment type="cofactor">
    <cofactor evidence="11">
        <name>Zn(2+)</name>
        <dbReference type="ChEBI" id="CHEBI:29105"/>
    </cofactor>
    <text evidence="11">Binds 1 zinc ion per subunit.</text>
</comment>
<feature type="binding site" evidence="11">
    <location>
        <position position="565"/>
    </location>
    <ligand>
        <name>Zn(2+)</name>
        <dbReference type="ChEBI" id="CHEBI:29105"/>
    </ligand>
</feature>
<dbReference type="GO" id="GO:0000049">
    <property type="term" value="F:tRNA binding"/>
    <property type="evidence" value="ECO:0007669"/>
    <property type="project" value="UniProtKB-KW"/>
</dbReference>
<keyword evidence="14" id="KW-1185">Reference proteome</keyword>
<dbReference type="InterPro" id="IPR023033">
    <property type="entry name" value="Ala_tRNA_ligase_euk/bac"/>
</dbReference>
<keyword evidence="7 11" id="KW-0067">ATP-binding</keyword>
<dbReference type="SMART" id="SM00863">
    <property type="entry name" value="tRNA_SAD"/>
    <property type="match status" value="1"/>
</dbReference>
<comment type="function">
    <text evidence="11">Catalyzes the attachment of alanine to tRNA(Ala) in a two-step reaction: alanine is first activated by ATP to form Ala-AMP and then transferred to the acceptor end of tRNA(Ala). Also edits incorrectly charged Ser-tRNA(Ala) and Gly-tRNA(Ala) via its editing domain.</text>
</comment>
<dbReference type="HAMAP" id="MF_00036_B">
    <property type="entry name" value="Ala_tRNA_synth_B"/>
    <property type="match status" value="1"/>
</dbReference>